<evidence type="ECO:0000313" key="9">
    <source>
        <dbReference type="EMBL" id="TNM63971.1"/>
    </source>
</evidence>
<reference evidence="9 10" key="1">
    <citation type="submission" date="2019-06" db="EMBL/GenBank/DDBJ databases">
        <title>The draft genome of Rhizobium smilacinae PTYR-5.</title>
        <authorList>
            <person name="Liu L."/>
            <person name="Li L."/>
            <person name="Zhang X."/>
        </authorList>
    </citation>
    <scope>NUCLEOTIDE SEQUENCE [LARGE SCALE GENOMIC DNA]</scope>
    <source>
        <strain evidence="9 10">PTYR-5</strain>
    </source>
</reference>
<dbReference type="GO" id="GO:0005886">
    <property type="term" value="C:plasma membrane"/>
    <property type="evidence" value="ECO:0007669"/>
    <property type="project" value="UniProtKB-SubCell"/>
</dbReference>
<keyword evidence="6 8" id="KW-1133">Transmembrane helix</keyword>
<dbReference type="EMBL" id="VDMN01000002">
    <property type="protein sequence ID" value="TNM63971.1"/>
    <property type="molecule type" value="Genomic_DNA"/>
</dbReference>
<dbReference type="GO" id="GO:0022857">
    <property type="term" value="F:transmembrane transporter activity"/>
    <property type="evidence" value="ECO:0007669"/>
    <property type="project" value="InterPro"/>
</dbReference>
<feature type="transmembrane region" description="Helical" evidence="8">
    <location>
        <begin position="91"/>
        <end position="110"/>
    </location>
</feature>
<dbReference type="SUPFAM" id="SSF81345">
    <property type="entry name" value="ABC transporter involved in vitamin B12 uptake, BtuC"/>
    <property type="match status" value="1"/>
</dbReference>
<feature type="transmembrane region" description="Helical" evidence="8">
    <location>
        <begin position="304"/>
        <end position="322"/>
    </location>
</feature>
<keyword evidence="4" id="KW-1003">Cell membrane</keyword>
<comment type="similarity">
    <text evidence="2">Belongs to the binding-protein-dependent transport system permease family. FecCD subfamily.</text>
</comment>
<feature type="transmembrane region" description="Helical" evidence="8">
    <location>
        <begin position="232"/>
        <end position="265"/>
    </location>
</feature>
<name>A0A5C4XM85_9HYPH</name>
<feature type="transmembrane region" description="Helical" evidence="8">
    <location>
        <begin position="148"/>
        <end position="166"/>
    </location>
</feature>
<evidence type="ECO:0000256" key="6">
    <source>
        <dbReference type="ARBA" id="ARBA00022989"/>
    </source>
</evidence>
<keyword evidence="3" id="KW-0813">Transport</keyword>
<feature type="transmembrane region" description="Helical" evidence="8">
    <location>
        <begin position="117"/>
        <end position="136"/>
    </location>
</feature>
<dbReference type="CDD" id="cd06550">
    <property type="entry name" value="TM_ABC_iron-siderophores_like"/>
    <property type="match status" value="1"/>
</dbReference>
<sequence>MGALKAAVGLVLLFFVAVALTLVVGVRNAGIVDVWQAFFAFDASDPTHAVIRSVRAPRLIAGLIAGAGLGMAGTVMQAVTRNPLADPGLLGVNAGAAFAVVVGALVTGYADSGMMAALAFPGAAIASIAVFLVGGARSGAGSPVRLTLAGVAINALLLSLVSAIILSRNETLEIFRFWVTGSLAQANARPLEAMFIALVVGAGISAVIAPRIEALALGSTLARGLGTKPGAVQLSALAAITLMTGAAVAVAGPIAFVGLVVPPLARRIGRHVLRRELVVSAILGGSMILLADTVGRLVVAPAEIRVGIMTALVGAPAFIFVVRRLKPGALT</sequence>
<feature type="transmembrane region" description="Helical" evidence="8">
    <location>
        <begin position="277"/>
        <end position="298"/>
    </location>
</feature>
<keyword evidence="10" id="KW-1185">Reference proteome</keyword>
<evidence type="ECO:0000256" key="1">
    <source>
        <dbReference type="ARBA" id="ARBA00004651"/>
    </source>
</evidence>
<comment type="subcellular location">
    <subcellularLocation>
        <location evidence="1">Cell membrane</location>
        <topology evidence="1">Multi-pass membrane protein</topology>
    </subcellularLocation>
</comment>
<keyword evidence="5 8" id="KW-0812">Transmembrane</keyword>
<dbReference type="InterPro" id="IPR000522">
    <property type="entry name" value="ABC_transptr_permease_BtuC"/>
</dbReference>
<dbReference type="AlphaFoldDB" id="A0A5C4XM85"/>
<dbReference type="GO" id="GO:0033214">
    <property type="term" value="P:siderophore-iron import into cell"/>
    <property type="evidence" value="ECO:0007669"/>
    <property type="project" value="TreeGrafter"/>
</dbReference>
<organism evidence="9 10">
    <name type="scientific">Aliirhizobium smilacinae</name>
    <dbReference type="NCBI Taxonomy" id="1395944"/>
    <lineage>
        <taxon>Bacteria</taxon>
        <taxon>Pseudomonadati</taxon>
        <taxon>Pseudomonadota</taxon>
        <taxon>Alphaproteobacteria</taxon>
        <taxon>Hyphomicrobiales</taxon>
        <taxon>Rhizobiaceae</taxon>
        <taxon>Aliirhizobium</taxon>
    </lineage>
</organism>
<dbReference type="Pfam" id="PF01032">
    <property type="entry name" value="FecCD"/>
    <property type="match status" value="1"/>
</dbReference>
<evidence type="ECO:0000313" key="10">
    <source>
        <dbReference type="Proteomes" id="UP000311605"/>
    </source>
</evidence>
<accession>A0A5C4XM85</accession>
<dbReference type="PANTHER" id="PTHR30472">
    <property type="entry name" value="FERRIC ENTEROBACTIN TRANSPORT SYSTEM PERMEASE PROTEIN"/>
    <property type="match status" value="1"/>
</dbReference>
<gene>
    <name evidence="9" type="ORF">FHP24_14415</name>
</gene>
<evidence type="ECO:0000256" key="8">
    <source>
        <dbReference type="SAM" id="Phobius"/>
    </source>
</evidence>
<evidence type="ECO:0000256" key="7">
    <source>
        <dbReference type="ARBA" id="ARBA00023136"/>
    </source>
</evidence>
<protein>
    <submittedName>
        <fullName evidence="9">Iron chelate uptake ABC transporter family permease subunit</fullName>
    </submittedName>
</protein>
<feature type="transmembrane region" description="Helical" evidence="8">
    <location>
        <begin position="6"/>
        <end position="26"/>
    </location>
</feature>
<evidence type="ECO:0000256" key="2">
    <source>
        <dbReference type="ARBA" id="ARBA00007935"/>
    </source>
</evidence>
<proteinExistence type="inferred from homology"/>
<evidence type="ECO:0000256" key="4">
    <source>
        <dbReference type="ARBA" id="ARBA00022475"/>
    </source>
</evidence>
<feature type="transmembrane region" description="Helical" evidence="8">
    <location>
        <begin position="59"/>
        <end position="79"/>
    </location>
</feature>
<evidence type="ECO:0000256" key="3">
    <source>
        <dbReference type="ARBA" id="ARBA00022448"/>
    </source>
</evidence>
<dbReference type="Proteomes" id="UP000311605">
    <property type="component" value="Unassembled WGS sequence"/>
</dbReference>
<dbReference type="PANTHER" id="PTHR30472:SF1">
    <property type="entry name" value="FE(3+) DICITRATE TRANSPORT SYSTEM PERMEASE PROTEIN FECC-RELATED"/>
    <property type="match status" value="1"/>
</dbReference>
<evidence type="ECO:0000256" key="5">
    <source>
        <dbReference type="ARBA" id="ARBA00022692"/>
    </source>
</evidence>
<keyword evidence="7 8" id="KW-0472">Membrane</keyword>
<feature type="transmembrane region" description="Helical" evidence="8">
    <location>
        <begin position="193"/>
        <end position="212"/>
    </location>
</feature>
<dbReference type="InterPro" id="IPR037294">
    <property type="entry name" value="ABC_BtuC-like"/>
</dbReference>
<dbReference type="OrthoDB" id="9811975at2"/>
<dbReference type="Gene3D" id="1.10.3470.10">
    <property type="entry name" value="ABC transporter involved in vitamin B12 uptake, BtuC"/>
    <property type="match status" value="1"/>
</dbReference>
<comment type="caution">
    <text evidence="9">The sequence shown here is derived from an EMBL/GenBank/DDBJ whole genome shotgun (WGS) entry which is preliminary data.</text>
</comment>